<proteinExistence type="predicted"/>
<dbReference type="EMBL" id="MLJW01000034">
    <property type="protein sequence ID" value="OIR07964.1"/>
    <property type="molecule type" value="Genomic_DNA"/>
</dbReference>
<feature type="transmembrane region" description="Helical" evidence="1">
    <location>
        <begin position="224"/>
        <end position="246"/>
    </location>
</feature>
<protein>
    <submittedName>
        <fullName evidence="2">Putative transmembrane protein (Alph_Pro_TM)</fullName>
    </submittedName>
</protein>
<name>A0A1J5T283_9ZZZZ</name>
<dbReference type="Pfam" id="PF09608">
    <property type="entry name" value="Alph_Pro_TM"/>
    <property type="match status" value="1"/>
</dbReference>
<dbReference type="AlphaFoldDB" id="A0A1J5T283"/>
<evidence type="ECO:0000313" key="2">
    <source>
        <dbReference type="EMBL" id="OIR07964.1"/>
    </source>
</evidence>
<keyword evidence="1" id="KW-0472">Membrane</keyword>
<comment type="caution">
    <text evidence="2">The sequence shown here is derived from an EMBL/GenBank/DDBJ whole genome shotgun (WGS) entry which is preliminary data.</text>
</comment>
<sequence length="249" mass="26488">MRAARLLLALLGLALALAAAPAGAAEPLVADLSNHLVAITTGFSGASVLLFGAVNGEGDVVVVVRGPPAPQMIRRKEAVMGIWINRDHAEIDDAPVFYQLTSTRPLSEIAAPALLDRQQIGLDHLHFSVRNGDHGPADAAWRAALLRLKRRAGLYSDRAGGISMMSQELFRTELDLPVNIPTGTYQVDVYLFRHGDIVSAQTTPLIIGKIGVGASVYDFANRHALLYGLLAVLLAVTAGWLAAVAFKKA</sequence>
<organism evidence="2">
    <name type="scientific">mine drainage metagenome</name>
    <dbReference type="NCBI Taxonomy" id="410659"/>
    <lineage>
        <taxon>unclassified sequences</taxon>
        <taxon>metagenomes</taxon>
        <taxon>ecological metagenomes</taxon>
    </lineage>
</organism>
<gene>
    <name evidence="2" type="ORF">GALL_98270</name>
</gene>
<keyword evidence="1 2" id="KW-0812">Transmembrane</keyword>
<accession>A0A1J5T283</accession>
<reference evidence="2" key="1">
    <citation type="submission" date="2016-10" db="EMBL/GenBank/DDBJ databases">
        <title>Sequence of Gallionella enrichment culture.</title>
        <authorList>
            <person name="Poehlein A."/>
            <person name="Muehling M."/>
            <person name="Daniel R."/>
        </authorList>
    </citation>
    <scope>NUCLEOTIDE SEQUENCE</scope>
</reference>
<keyword evidence="1" id="KW-1133">Transmembrane helix</keyword>
<dbReference type="InterPro" id="IPR019088">
    <property type="entry name" value="CHP02186-rel_TM"/>
</dbReference>
<evidence type="ECO:0000256" key="1">
    <source>
        <dbReference type="SAM" id="Phobius"/>
    </source>
</evidence>